<accession>A0A0A9CQ39</accession>
<reference evidence="1" key="1">
    <citation type="submission" date="2014-09" db="EMBL/GenBank/DDBJ databases">
        <authorList>
            <person name="Magalhaes I.L.F."/>
            <person name="Oliveira U."/>
            <person name="Santos F.R."/>
            <person name="Vidigal T.H.D.A."/>
            <person name="Brescovit A.D."/>
            <person name="Santos A.J."/>
        </authorList>
    </citation>
    <scope>NUCLEOTIDE SEQUENCE</scope>
    <source>
        <tissue evidence="1">Shoot tissue taken approximately 20 cm above the soil surface</tissue>
    </source>
</reference>
<dbReference type="AlphaFoldDB" id="A0A0A9CQ39"/>
<dbReference type="PANTHER" id="PTHR36480:SF3">
    <property type="entry name" value="OS06G0118900 PROTEIN"/>
    <property type="match status" value="1"/>
</dbReference>
<proteinExistence type="predicted"/>
<reference evidence="1" key="2">
    <citation type="journal article" date="2015" name="Data Brief">
        <title>Shoot transcriptome of the giant reed, Arundo donax.</title>
        <authorList>
            <person name="Barrero R.A."/>
            <person name="Guerrero F.D."/>
            <person name="Moolhuijzen P."/>
            <person name="Goolsby J.A."/>
            <person name="Tidwell J."/>
            <person name="Bellgard S.E."/>
            <person name="Bellgard M.I."/>
        </authorList>
    </citation>
    <scope>NUCLEOTIDE SEQUENCE</scope>
    <source>
        <tissue evidence="1">Shoot tissue taken approximately 20 cm above the soil surface</tissue>
    </source>
</reference>
<name>A0A0A9CQ39_ARUDO</name>
<protein>
    <submittedName>
        <fullName evidence="1">Uncharacterized protein</fullName>
    </submittedName>
</protein>
<organism evidence="1">
    <name type="scientific">Arundo donax</name>
    <name type="common">Giant reed</name>
    <name type="synonym">Donax arundinaceus</name>
    <dbReference type="NCBI Taxonomy" id="35708"/>
    <lineage>
        <taxon>Eukaryota</taxon>
        <taxon>Viridiplantae</taxon>
        <taxon>Streptophyta</taxon>
        <taxon>Embryophyta</taxon>
        <taxon>Tracheophyta</taxon>
        <taxon>Spermatophyta</taxon>
        <taxon>Magnoliopsida</taxon>
        <taxon>Liliopsida</taxon>
        <taxon>Poales</taxon>
        <taxon>Poaceae</taxon>
        <taxon>PACMAD clade</taxon>
        <taxon>Arundinoideae</taxon>
        <taxon>Arundineae</taxon>
        <taxon>Arundo</taxon>
    </lineage>
</organism>
<evidence type="ECO:0000313" key="1">
    <source>
        <dbReference type="EMBL" id="JAD76548.1"/>
    </source>
</evidence>
<dbReference type="EMBL" id="GBRH01221347">
    <property type="protein sequence ID" value="JAD76548.1"/>
    <property type="molecule type" value="Transcribed_RNA"/>
</dbReference>
<dbReference type="PANTHER" id="PTHR36480">
    <property type="entry name" value="OS06G0118900 PROTEIN-RELATED"/>
    <property type="match status" value="1"/>
</dbReference>
<sequence length="79" mass="8308">MPPNVTNINASALLVGPAIIESFANRPLSNGGLTVVVMAQVHFKIGGLRTRLYGINVYCNGVRFANSSNSAALPVPCHD</sequence>